<dbReference type="SUPFAM" id="SSF103088">
    <property type="entry name" value="OmpA-like"/>
    <property type="match status" value="1"/>
</dbReference>
<evidence type="ECO:0000259" key="13">
    <source>
        <dbReference type="PROSITE" id="PS51123"/>
    </source>
</evidence>
<dbReference type="PANTHER" id="PTHR30329:SF21">
    <property type="entry name" value="LIPOPROTEIN YIAD-RELATED"/>
    <property type="match status" value="1"/>
</dbReference>
<dbReference type="Gene3D" id="2.40.160.20">
    <property type="match status" value="1"/>
</dbReference>
<evidence type="ECO:0000256" key="5">
    <source>
        <dbReference type="ARBA" id="ARBA00022729"/>
    </source>
</evidence>
<dbReference type="GO" id="GO:0015288">
    <property type="term" value="F:porin activity"/>
    <property type="evidence" value="ECO:0007669"/>
    <property type="project" value="UniProtKB-KW"/>
</dbReference>
<comment type="caution">
    <text evidence="14">The sequence shown here is derived from an EMBL/GenBank/DDBJ whole genome shotgun (WGS) entry which is preliminary data.</text>
</comment>
<keyword evidence="8 10" id="KW-0472">Membrane</keyword>
<feature type="domain" description="OmpA-like" evidence="13">
    <location>
        <begin position="334"/>
        <end position="451"/>
    </location>
</feature>
<evidence type="ECO:0000256" key="12">
    <source>
        <dbReference type="SAM" id="SignalP"/>
    </source>
</evidence>
<keyword evidence="6" id="KW-0406">Ion transport</keyword>
<dbReference type="Gene3D" id="3.30.1330.60">
    <property type="entry name" value="OmpA-like domain"/>
    <property type="match status" value="1"/>
</dbReference>
<evidence type="ECO:0000313" key="14">
    <source>
        <dbReference type="EMBL" id="TGU70234.1"/>
    </source>
</evidence>
<dbReference type="InterPro" id="IPR050330">
    <property type="entry name" value="Bact_OuterMem_StrucFunc"/>
</dbReference>
<dbReference type="InterPro" id="IPR006664">
    <property type="entry name" value="OMP_bac"/>
</dbReference>
<dbReference type="InterPro" id="IPR006665">
    <property type="entry name" value="OmpA-like"/>
</dbReference>
<dbReference type="AlphaFoldDB" id="A0A4S1CAA7"/>
<feature type="region of interest" description="Disordered" evidence="11">
    <location>
        <begin position="218"/>
        <end position="241"/>
    </location>
</feature>
<evidence type="ECO:0000256" key="10">
    <source>
        <dbReference type="PROSITE-ProRule" id="PRU00473"/>
    </source>
</evidence>
<dbReference type="GO" id="GO:0006811">
    <property type="term" value="P:monoatomic ion transport"/>
    <property type="evidence" value="ECO:0007669"/>
    <property type="project" value="UniProtKB-KW"/>
</dbReference>
<keyword evidence="15" id="KW-1185">Reference proteome</keyword>
<evidence type="ECO:0000256" key="1">
    <source>
        <dbReference type="ARBA" id="ARBA00004571"/>
    </source>
</evidence>
<proteinExistence type="predicted"/>
<dbReference type="GO" id="GO:0009279">
    <property type="term" value="C:cell outer membrane"/>
    <property type="evidence" value="ECO:0007669"/>
    <property type="project" value="UniProtKB-SubCell"/>
</dbReference>
<dbReference type="InterPro" id="IPR036737">
    <property type="entry name" value="OmpA-like_sf"/>
</dbReference>
<dbReference type="Proteomes" id="UP000306416">
    <property type="component" value="Unassembled WGS sequence"/>
</dbReference>
<protein>
    <submittedName>
        <fullName evidence="14">OmpA family protein</fullName>
    </submittedName>
</protein>
<gene>
    <name evidence="14" type="ORF">E4633_18720</name>
</gene>
<dbReference type="GO" id="GO:0046930">
    <property type="term" value="C:pore complex"/>
    <property type="evidence" value="ECO:0007669"/>
    <property type="project" value="UniProtKB-KW"/>
</dbReference>
<dbReference type="CDD" id="cd07185">
    <property type="entry name" value="OmpA_C-like"/>
    <property type="match status" value="1"/>
</dbReference>
<feature type="compositionally biased region" description="Basic and acidic residues" evidence="11">
    <location>
        <begin position="219"/>
        <end position="236"/>
    </location>
</feature>
<feature type="signal peptide" evidence="12">
    <location>
        <begin position="1"/>
        <end position="33"/>
    </location>
</feature>
<evidence type="ECO:0000256" key="4">
    <source>
        <dbReference type="ARBA" id="ARBA00022692"/>
    </source>
</evidence>
<evidence type="ECO:0000256" key="6">
    <source>
        <dbReference type="ARBA" id="ARBA00023065"/>
    </source>
</evidence>
<dbReference type="PANTHER" id="PTHR30329">
    <property type="entry name" value="STATOR ELEMENT OF FLAGELLAR MOTOR COMPLEX"/>
    <property type="match status" value="1"/>
</dbReference>
<evidence type="ECO:0000256" key="11">
    <source>
        <dbReference type="SAM" id="MobiDB-lite"/>
    </source>
</evidence>
<keyword evidence="5 12" id="KW-0732">Signal</keyword>
<evidence type="ECO:0000256" key="2">
    <source>
        <dbReference type="ARBA" id="ARBA00022448"/>
    </source>
</evidence>
<feature type="region of interest" description="Disordered" evidence="11">
    <location>
        <begin position="431"/>
        <end position="451"/>
    </location>
</feature>
<dbReference type="InterPro" id="IPR011250">
    <property type="entry name" value="OMP/PagP_B-barrel"/>
</dbReference>
<dbReference type="Pfam" id="PF00691">
    <property type="entry name" value="OmpA"/>
    <property type="match status" value="1"/>
</dbReference>
<reference evidence="14 15" key="1">
    <citation type="submission" date="2019-04" db="EMBL/GenBank/DDBJ databases">
        <title>Geobacter oryzae sp. nov., ferric-reducing bacteria isolated from paddy soil.</title>
        <authorList>
            <person name="Xu Z."/>
            <person name="Masuda Y."/>
            <person name="Itoh H."/>
            <person name="Senoo K."/>
        </authorList>
    </citation>
    <scope>NUCLEOTIDE SEQUENCE [LARGE SCALE GENOMIC DNA]</scope>
    <source>
        <strain evidence="14 15">Red111</strain>
    </source>
</reference>
<evidence type="ECO:0000256" key="7">
    <source>
        <dbReference type="ARBA" id="ARBA00023114"/>
    </source>
</evidence>
<dbReference type="InterPro" id="IPR027385">
    <property type="entry name" value="Beta-barrel_OMP"/>
</dbReference>
<feature type="chain" id="PRO_5020619755" evidence="12">
    <location>
        <begin position="34"/>
        <end position="451"/>
    </location>
</feature>
<dbReference type="PRINTS" id="PR01021">
    <property type="entry name" value="OMPADOMAIN"/>
</dbReference>
<comment type="subcellular location">
    <subcellularLocation>
        <location evidence="1">Cell outer membrane</location>
        <topology evidence="1">Multi-pass membrane protein</topology>
    </subcellularLocation>
</comment>
<evidence type="ECO:0000256" key="8">
    <source>
        <dbReference type="ARBA" id="ARBA00023136"/>
    </source>
</evidence>
<accession>A0A4S1CAA7</accession>
<organism evidence="14 15">
    <name type="scientific">Geomonas terrae</name>
    <dbReference type="NCBI Taxonomy" id="2562681"/>
    <lineage>
        <taxon>Bacteria</taxon>
        <taxon>Pseudomonadati</taxon>
        <taxon>Thermodesulfobacteriota</taxon>
        <taxon>Desulfuromonadia</taxon>
        <taxon>Geobacterales</taxon>
        <taxon>Geobacteraceae</taxon>
        <taxon>Geomonas</taxon>
    </lineage>
</organism>
<keyword evidence="3" id="KW-1134">Transmembrane beta strand</keyword>
<feature type="region of interest" description="Disordered" evidence="11">
    <location>
        <begin position="265"/>
        <end position="294"/>
    </location>
</feature>
<name>A0A4S1CAA7_9BACT</name>
<keyword evidence="2" id="KW-0813">Transport</keyword>
<evidence type="ECO:0000256" key="3">
    <source>
        <dbReference type="ARBA" id="ARBA00022452"/>
    </source>
</evidence>
<dbReference type="SUPFAM" id="SSF56925">
    <property type="entry name" value="OMPA-like"/>
    <property type="match status" value="1"/>
</dbReference>
<sequence>MQKTVKKPVSRVRAAACALLFLAALADTSQVLAAETPHDYTFNVSAGGLKFSGQDDLSHSLVYDIRFGYDIVGTSIVDSLGIEGGLSYASATSSKDNTKARAYLMRIDAIYPFLPRKRLVPFLAVGAGGMVIERPTTTEGSPLLAWGGGMKYFLTEYLALRMDVRQNILFNVGSRNDFQYMLGLSFLMDRDTKIRRLPLPPPPPADRKGTAAPAVPIIDFDKPQEPGKKAPEKPAEPETPAQVPLPAAVIAAPIAAVTGLLNQPEQAKAEAPQETVAAAAKPVEAPPQPEPAPQTRVPVKVELAEPFAAPLPDASSQEMIESILCPVDPPATQKQRVLKKPSATIFFDNGSAVIKPQFMTEINRIVAYVKKHPGSEVHIEGHTDRNGTSDRNVDLSRARMISVKQALVKKIGRVKVKLTEQAFGCRLPVESNREEKGRSKNRRATIEVTPP</sequence>
<dbReference type="Pfam" id="PF13505">
    <property type="entry name" value="OMP_b-brl"/>
    <property type="match status" value="1"/>
</dbReference>
<dbReference type="RefSeq" id="WP_135872595.1">
    <property type="nucleotide sequence ID" value="NZ_SRSC01000005.1"/>
</dbReference>
<evidence type="ECO:0000313" key="15">
    <source>
        <dbReference type="Proteomes" id="UP000306416"/>
    </source>
</evidence>
<keyword evidence="4" id="KW-0812">Transmembrane</keyword>
<dbReference type="PROSITE" id="PS51123">
    <property type="entry name" value="OMPA_2"/>
    <property type="match status" value="1"/>
</dbReference>
<feature type="compositionally biased region" description="Low complexity" evidence="11">
    <location>
        <begin position="269"/>
        <end position="283"/>
    </location>
</feature>
<dbReference type="EMBL" id="SRSC01000005">
    <property type="protein sequence ID" value="TGU70234.1"/>
    <property type="molecule type" value="Genomic_DNA"/>
</dbReference>
<keyword evidence="9" id="KW-0998">Cell outer membrane</keyword>
<evidence type="ECO:0000256" key="9">
    <source>
        <dbReference type="ARBA" id="ARBA00023237"/>
    </source>
</evidence>
<keyword evidence="7" id="KW-0626">Porin</keyword>